<dbReference type="STRING" id="709839.TSA66_14990"/>
<accession>A0A0C2BKP2</accession>
<evidence type="ECO:0000313" key="2">
    <source>
        <dbReference type="Proteomes" id="UP000031572"/>
    </source>
</evidence>
<organism evidence="1 2">
    <name type="scientific">Noviherbaspirillum autotrophicum</name>
    <dbReference type="NCBI Taxonomy" id="709839"/>
    <lineage>
        <taxon>Bacteria</taxon>
        <taxon>Pseudomonadati</taxon>
        <taxon>Pseudomonadota</taxon>
        <taxon>Betaproteobacteria</taxon>
        <taxon>Burkholderiales</taxon>
        <taxon>Oxalobacteraceae</taxon>
        <taxon>Noviherbaspirillum</taxon>
    </lineage>
</organism>
<protein>
    <submittedName>
        <fullName evidence="1">Uncharacterized protein</fullName>
    </submittedName>
</protein>
<dbReference type="EMBL" id="JWJG01000028">
    <property type="protein sequence ID" value="KIF81805.1"/>
    <property type="molecule type" value="Genomic_DNA"/>
</dbReference>
<gene>
    <name evidence="1" type="ORF">TSA66_14990</name>
</gene>
<comment type="caution">
    <text evidence="1">The sequence shown here is derived from an EMBL/GenBank/DDBJ whole genome shotgun (WGS) entry which is preliminary data.</text>
</comment>
<dbReference type="Proteomes" id="UP000031572">
    <property type="component" value="Unassembled WGS sequence"/>
</dbReference>
<sequence>MDNENVIQLSGPFRINDSLGRTWEVRAIRIYDEGYGIIDVYVDLDATMEGDPLYEDPVVIRQILARLRMLGYDGPDFGAGDPGQQDDKLIVLEAPEEFGHFAASRGWKNLAETYEDDDANAAASDDATMDPRAQVAFDALMKKLGVK</sequence>
<keyword evidence="2" id="KW-1185">Reference proteome</keyword>
<proteinExistence type="predicted"/>
<name>A0A0C2BKP2_9BURK</name>
<evidence type="ECO:0000313" key="1">
    <source>
        <dbReference type="EMBL" id="KIF81805.1"/>
    </source>
</evidence>
<reference evidence="1 2" key="1">
    <citation type="submission" date="2014-12" db="EMBL/GenBank/DDBJ databases">
        <title>Denitrispirillum autotrophicum gen. nov., sp. nov., Denitrifying, Facultatively Autotrophic Bacteria Isolated from Rice Paddy Soil.</title>
        <authorList>
            <person name="Ishii S."/>
            <person name="Ashida N."/>
            <person name="Ohno H."/>
            <person name="Otsuka S."/>
            <person name="Yokota A."/>
            <person name="Senoo K."/>
        </authorList>
    </citation>
    <scope>NUCLEOTIDE SEQUENCE [LARGE SCALE GENOMIC DNA]</scope>
    <source>
        <strain evidence="1 2">TSA66</strain>
    </source>
</reference>
<dbReference type="AlphaFoldDB" id="A0A0C2BKP2"/>
<dbReference type="RefSeq" id="WP_040040561.1">
    <property type="nucleotide sequence ID" value="NZ_JWJG01000028.1"/>
</dbReference>